<comment type="caution">
    <text evidence="5">The sequence shown here is derived from an EMBL/GenBank/DDBJ whole genome shotgun (WGS) entry which is preliminary data.</text>
</comment>
<keyword evidence="1 3" id="KW-0597">Phosphoprotein</keyword>
<dbReference type="InterPro" id="IPR011006">
    <property type="entry name" value="CheY-like_superfamily"/>
</dbReference>
<gene>
    <name evidence="5" type="ORF">NB063_27485</name>
</gene>
<dbReference type="InterPro" id="IPR050595">
    <property type="entry name" value="Bact_response_regulator"/>
</dbReference>
<evidence type="ECO:0000259" key="4">
    <source>
        <dbReference type="PROSITE" id="PS50110"/>
    </source>
</evidence>
<keyword evidence="6" id="KW-1185">Reference proteome</keyword>
<sequence>MATILVVDDTAMSRVLVASTLEGMGYKTVMASDGKAAIEALDQFHPDAIVTDLEMPNVGGDELIYRVRSLADVKLSDLPILVVSSKADLATLGELQNLGVNGFIAKPVDTNKLRETVARLFIDP</sequence>
<evidence type="ECO:0000313" key="5">
    <source>
        <dbReference type="EMBL" id="MCM2374378.1"/>
    </source>
</evidence>
<feature type="modified residue" description="4-aspartylphosphate" evidence="3">
    <location>
        <position position="52"/>
    </location>
</feature>
<dbReference type="InterPro" id="IPR001789">
    <property type="entry name" value="Sig_transdc_resp-reg_receiver"/>
</dbReference>
<dbReference type="Gene3D" id="3.40.50.2300">
    <property type="match status" value="1"/>
</dbReference>
<evidence type="ECO:0000256" key="3">
    <source>
        <dbReference type="PROSITE-ProRule" id="PRU00169"/>
    </source>
</evidence>
<keyword evidence="2" id="KW-0902">Two-component regulatory system</keyword>
<evidence type="ECO:0000313" key="6">
    <source>
        <dbReference type="Proteomes" id="UP001202961"/>
    </source>
</evidence>
<dbReference type="PANTHER" id="PTHR44591">
    <property type="entry name" value="STRESS RESPONSE REGULATOR PROTEIN 1"/>
    <property type="match status" value="1"/>
</dbReference>
<dbReference type="RefSeq" id="WP_250932262.1">
    <property type="nucleotide sequence ID" value="NZ_JAMQBK010000083.1"/>
</dbReference>
<accession>A0ABT0UDC3</accession>
<dbReference type="SUPFAM" id="SSF52172">
    <property type="entry name" value="CheY-like"/>
    <property type="match status" value="1"/>
</dbReference>
<evidence type="ECO:0000256" key="1">
    <source>
        <dbReference type="ARBA" id="ARBA00022553"/>
    </source>
</evidence>
<dbReference type="PROSITE" id="PS50110">
    <property type="entry name" value="RESPONSE_REGULATORY"/>
    <property type="match status" value="1"/>
</dbReference>
<proteinExistence type="predicted"/>
<dbReference type="PANTHER" id="PTHR44591:SF14">
    <property type="entry name" value="PROTEIN PILG"/>
    <property type="match status" value="1"/>
</dbReference>
<name>A0ABT0UDC3_9BACT</name>
<evidence type="ECO:0000256" key="2">
    <source>
        <dbReference type="ARBA" id="ARBA00023012"/>
    </source>
</evidence>
<dbReference type="EMBL" id="JAMQBK010000083">
    <property type="protein sequence ID" value="MCM2374378.1"/>
    <property type="molecule type" value="Genomic_DNA"/>
</dbReference>
<dbReference type="SMART" id="SM00448">
    <property type="entry name" value="REC"/>
    <property type="match status" value="1"/>
</dbReference>
<dbReference type="Proteomes" id="UP001202961">
    <property type="component" value="Unassembled WGS sequence"/>
</dbReference>
<dbReference type="Pfam" id="PF00072">
    <property type="entry name" value="Response_reg"/>
    <property type="match status" value="1"/>
</dbReference>
<dbReference type="CDD" id="cd17546">
    <property type="entry name" value="REC_hyHK_CKI1_RcsC-like"/>
    <property type="match status" value="1"/>
</dbReference>
<feature type="domain" description="Response regulatory" evidence="4">
    <location>
        <begin position="3"/>
        <end position="121"/>
    </location>
</feature>
<protein>
    <submittedName>
        <fullName evidence="5">Response regulator</fullName>
    </submittedName>
</protein>
<organism evidence="5 6">
    <name type="scientific">Aporhodopirellula aestuarii</name>
    <dbReference type="NCBI Taxonomy" id="2950107"/>
    <lineage>
        <taxon>Bacteria</taxon>
        <taxon>Pseudomonadati</taxon>
        <taxon>Planctomycetota</taxon>
        <taxon>Planctomycetia</taxon>
        <taxon>Pirellulales</taxon>
        <taxon>Pirellulaceae</taxon>
        <taxon>Aporhodopirellula</taxon>
    </lineage>
</organism>
<reference evidence="5 6" key="1">
    <citation type="journal article" date="2022" name="Syst. Appl. Microbiol.">
        <title>Rhodopirellula aestuarii sp. nov., a novel member of the genus Rhodopirellula isolated from brackish sediments collected in the Tagus River estuary, Portugal.</title>
        <authorList>
            <person name="Vitorino I.R."/>
            <person name="Klimek D."/>
            <person name="Calusinska M."/>
            <person name="Lobo-da-Cunha A."/>
            <person name="Vasconcelos V."/>
            <person name="Lage O.M."/>
        </authorList>
    </citation>
    <scope>NUCLEOTIDE SEQUENCE [LARGE SCALE GENOMIC DNA]</scope>
    <source>
        <strain evidence="5 6">ICT_H3.1</strain>
    </source>
</reference>